<comment type="similarity">
    <text evidence="1 5">Belongs to the proline oxidase family.</text>
</comment>
<dbReference type="AlphaFoldDB" id="A0A5N6TZ55"/>
<dbReference type="GO" id="GO:0071949">
    <property type="term" value="F:FAD binding"/>
    <property type="evidence" value="ECO:0007669"/>
    <property type="project" value="TreeGrafter"/>
</dbReference>
<evidence type="ECO:0000256" key="2">
    <source>
        <dbReference type="ARBA" id="ARBA00012695"/>
    </source>
</evidence>
<evidence type="ECO:0000256" key="1">
    <source>
        <dbReference type="ARBA" id="ARBA00005869"/>
    </source>
</evidence>
<dbReference type="OrthoDB" id="5464at2759"/>
<keyword evidence="3 5" id="KW-0560">Oxidoreductase</keyword>
<gene>
    <name evidence="8" type="ORF">BDV25DRAFT_171563</name>
</gene>
<evidence type="ECO:0000256" key="3">
    <source>
        <dbReference type="ARBA" id="ARBA00023002"/>
    </source>
</evidence>
<dbReference type="PANTHER" id="PTHR13914:SF0">
    <property type="entry name" value="PROLINE DEHYDROGENASE 1, MITOCHONDRIAL"/>
    <property type="match status" value="1"/>
</dbReference>
<dbReference type="Gene3D" id="3.20.20.220">
    <property type="match status" value="1"/>
</dbReference>
<comment type="function">
    <text evidence="5">Converts proline to delta-1-pyrroline-5-carboxylate.</text>
</comment>
<evidence type="ECO:0000313" key="9">
    <source>
        <dbReference type="Proteomes" id="UP000325780"/>
    </source>
</evidence>
<dbReference type="InterPro" id="IPR002872">
    <property type="entry name" value="Proline_DH_dom"/>
</dbReference>
<dbReference type="GO" id="GO:0005739">
    <property type="term" value="C:mitochondrion"/>
    <property type="evidence" value="ECO:0007669"/>
    <property type="project" value="TreeGrafter"/>
</dbReference>
<protein>
    <recommendedName>
        <fullName evidence="2 5">Proline dehydrogenase</fullName>
        <ecNumber evidence="2 5">1.5.5.2</ecNumber>
    </recommendedName>
</protein>
<dbReference type="EC" id="1.5.5.2" evidence="2 5"/>
<evidence type="ECO:0000313" key="8">
    <source>
        <dbReference type="EMBL" id="KAE8151341.1"/>
    </source>
</evidence>
<dbReference type="GO" id="GO:0004657">
    <property type="term" value="F:proline dehydrogenase activity"/>
    <property type="evidence" value="ECO:0007669"/>
    <property type="project" value="UniProtKB-EC"/>
</dbReference>
<evidence type="ECO:0000259" key="7">
    <source>
        <dbReference type="Pfam" id="PF01619"/>
    </source>
</evidence>
<keyword evidence="5" id="KW-0274">FAD</keyword>
<comment type="cofactor">
    <cofactor evidence="5">
        <name>FAD</name>
        <dbReference type="ChEBI" id="CHEBI:57692"/>
    </cofactor>
</comment>
<feature type="region of interest" description="Disordered" evidence="6">
    <location>
        <begin position="130"/>
        <end position="150"/>
    </location>
</feature>
<feature type="domain" description="Proline dehydrogenase" evidence="7">
    <location>
        <begin position="102"/>
        <end position="427"/>
    </location>
</feature>
<evidence type="ECO:0000256" key="5">
    <source>
        <dbReference type="RuleBase" id="RU364054"/>
    </source>
</evidence>
<dbReference type="InterPro" id="IPR029041">
    <property type="entry name" value="FAD-linked_oxidoreductase-like"/>
</dbReference>
<dbReference type="PANTHER" id="PTHR13914">
    <property type="entry name" value="PROLINE OXIDASE"/>
    <property type="match status" value="1"/>
</dbReference>
<reference evidence="8 9" key="1">
    <citation type="submission" date="2019-04" db="EMBL/GenBank/DDBJ databases">
        <title>Friends and foes A comparative genomics study of 23 Aspergillus species from section Flavi.</title>
        <authorList>
            <consortium name="DOE Joint Genome Institute"/>
            <person name="Kjaerbolling I."/>
            <person name="Vesth T."/>
            <person name="Frisvad J.C."/>
            <person name="Nybo J.L."/>
            <person name="Theobald S."/>
            <person name="Kildgaard S."/>
            <person name="Isbrandt T."/>
            <person name="Kuo A."/>
            <person name="Sato A."/>
            <person name="Lyhne E.K."/>
            <person name="Kogle M.E."/>
            <person name="Wiebenga A."/>
            <person name="Kun R.S."/>
            <person name="Lubbers R.J."/>
            <person name="Makela M.R."/>
            <person name="Barry K."/>
            <person name="Chovatia M."/>
            <person name="Clum A."/>
            <person name="Daum C."/>
            <person name="Haridas S."/>
            <person name="He G."/>
            <person name="LaButti K."/>
            <person name="Lipzen A."/>
            <person name="Mondo S."/>
            <person name="Riley R."/>
            <person name="Salamov A."/>
            <person name="Simmons B.A."/>
            <person name="Magnuson J.K."/>
            <person name="Henrissat B."/>
            <person name="Mortensen U.H."/>
            <person name="Larsen T.O."/>
            <person name="Devries R.P."/>
            <person name="Grigoriev I.V."/>
            <person name="Machida M."/>
            <person name="Baker S.E."/>
            <person name="Andersen M.R."/>
        </authorList>
    </citation>
    <scope>NUCLEOTIDE SEQUENCE [LARGE SCALE GENOMIC DNA]</scope>
    <source>
        <strain evidence="8 9">IBT 18842</strain>
    </source>
</reference>
<evidence type="ECO:0000256" key="4">
    <source>
        <dbReference type="ARBA" id="ARBA00023062"/>
    </source>
</evidence>
<dbReference type="InterPro" id="IPR015659">
    <property type="entry name" value="Proline_oxidase"/>
</dbReference>
<sequence length="447" mass="49366">MSSVRLLGLAGRPVNHLRIRWSRSQLPPHSLLPTKMLLRSLLVATISSHRWLLTPALKFLSLIAHPRVSVLDVTKNPVLHGIVKSTFYNHFCAGENGTEVRSTIGNIKDMGFKGVILTYAREIVVDASKQVAETTTSTPKTESSTESANNPDIEAWRRGVLETVEMVGEGDILALKLTGAGEPAMRALSTRQPLPDQMMSALKEICSRAVERQARIFIDAEQQSVQSAIDDIALALMRQFNTGSKATVYNTYQAYLKSTPDTVCAHLDIANRKGFTLGIKLVRGAYIAAEPRGLINDTKSVTYKLYNTIAKGVIKRRLRDFGNGNKPFPPAELFLATHNEESALLANRLIKEQSSAGLPATRVQYGQLLGMADGVSCRLLQLRDDDAGASGSTAPEVFKCLSWGTLGDCLSYLLRRAVENRDAVRRTKEEYLQLRKEVVRRISRGFM</sequence>
<comment type="catalytic activity">
    <reaction evidence="5">
        <text>L-proline + a quinone = (S)-1-pyrroline-5-carboxylate + a quinol + H(+)</text>
        <dbReference type="Rhea" id="RHEA:23784"/>
        <dbReference type="ChEBI" id="CHEBI:15378"/>
        <dbReference type="ChEBI" id="CHEBI:17388"/>
        <dbReference type="ChEBI" id="CHEBI:24646"/>
        <dbReference type="ChEBI" id="CHEBI:60039"/>
        <dbReference type="ChEBI" id="CHEBI:132124"/>
        <dbReference type="EC" id="1.5.5.2"/>
    </reaction>
</comment>
<proteinExistence type="inferred from homology"/>
<dbReference type="GO" id="GO:0010133">
    <property type="term" value="P:L-proline catabolic process to L-glutamate"/>
    <property type="evidence" value="ECO:0007669"/>
    <property type="project" value="TreeGrafter"/>
</dbReference>
<dbReference type="SUPFAM" id="SSF51730">
    <property type="entry name" value="FAD-linked oxidoreductase"/>
    <property type="match status" value="1"/>
</dbReference>
<keyword evidence="5" id="KW-0285">Flavoprotein</keyword>
<evidence type="ECO:0000256" key="6">
    <source>
        <dbReference type="SAM" id="MobiDB-lite"/>
    </source>
</evidence>
<keyword evidence="9" id="KW-1185">Reference proteome</keyword>
<feature type="compositionally biased region" description="Low complexity" evidence="6">
    <location>
        <begin position="133"/>
        <end position="147"/>
    </location>
</feature>
<keyword evidence="4 5" id="KW-0642">Proline metabolism</keyword>
<dbReference type="EMBL" id="ML742073">
    <property type="protein sequence ID" value="KAE8151341.1"/>
    <property type="molecule type" value="Genomic_DNA"/>
</dbReference>
<name>A0A5N6TZ55_ASPAV</name>
<organism evidence="8 9">
    <name type="scientific">Aspergillus avenaceus</name>
    <dbReference type="NCBI Taxonomy" id="36643"/>
    <lineage>
        <taxon>Eukaryota</taxon>
        <taxon>Fungi</taxon>
        <taxon>Dikarya</taxon>
        <taxon>Ascomycota</taxon>
        <taxon>Pezizomycotina</taxon>
        <taxon>Eurotiomycetes</taxon>
        <taxon>Eurotiomycetidae</taxon>
        <taxon>Eurotiales</taxon>
        <taxon>Aspergillaceae</taxon>
        <taxon>Aspergillus</taxon>
        <taxon>Aspergillus subgen. Circumdati</taxon>
    </lineage>
</organism>
<dbReference type="Pfam" id="PF01619">
    <property type="entry name" value="Pro_dh"/>
    <property type="match status" value="1"/>
</dbReference>
<accession>A0A5N6TZ55</accession>
<dbReference type="Proteomes" id="UP000325780">
    <property type="component" value="Unassembled WGS sequence"/>
</dbReference>